<gene>
    <name evidence="1" type="ORF">Focb16_v003134</name>
</gene>
<dbReference type="AlphaFoldDB" id="A0A559L6H2"/>
<name>A0A559L6H2_FUSOC</name>
<dbReference type="Proteomes" id="UP000320707">
    <property type="component" value="Unassembled WGS sequence"/>
</dbReference>
<comment type="caution">
    <text evidence="1">The sequence shown here is derived from an EMBL/GenBank/DDBJ whole genome shotgun (WGS) entry which is preliminary data.</text>
</comment>
<dbReference type="EMBL" id="SRMI01000006">
    <property type="protein sequence ID" value="TVY68531.1"/>
    <property type="molecule type" value="Genomic_DNA"/>
</dbReference>
<organism evidence="1 2">
    <name type="scientific">Fusarium oxysporum f. sp. cubense</name>
    <dbReference type="NCBI Taxonomy" id="61366"/>
    <lineage>
        <taxon>Eukaryota</taxon>
        <taxon>Fungi</taxon>
        <taxon>Dikarya</taxon>
        <taxon>Ascomycota</taxon>
        <taxon>Pezizomycotina</taxon>
        <taxon>Sordariomycetes</taxon>
        <taxon>Hypocreomycetidae</taxon>
        <taxon>Hypocreales</taxon>
        <taxon>Nectriaceae</taxon>
        <taxon>Fusarium</taxon>
        <taxon>Fusarium oxysporum species complex</taxon>
    </lineage>
</organism>
<sequence length="287" mass="32126">MGIAVGENGPKELGASKGGLETVNIIEESYNHIMSLLDPNKPLFSIRDTWPGPDSIMLSAINVARGNSPVEAVRPQDLEVRPDASSPTGFALWNKAIDVHLEQCIIPEELPEMVSRGILTAEEADVVASGIIQIINPGSKDMHNLLQESKSDPSVRNNYIYKPYRDRMGKGIKLSKNLMQEAWLKRLEKLANLDVPRPYDNAAVIQRLVEHNWYDMVRHEVPGDDGKPSKFHLIGAMFMLQNRNFYPSTWRVGLETHLGITADKPGLVLAMVRQPDWPIGDDQEEEE</sequence>
<proteinExistence type="predicted"/>
<reference evidence="1 2" key="1">
    <citation type="journal article" date="2019" name="Microbiol. Resour. Announc.">
        <title>High-quality draft genome sequence of Fusarium oxysporum f. sp. cubense strain 160527, a causal agent of Panama disease.</title>
        <authorList>
            <person name="Asai S."/>
            <person name="Ayukawa Y."/>
            <person name="Gan P."/>
            <person name="Masuda S."/>
            <person name="Komatsu K."/>
            <person name="Shirasu K."/>
            <person name="Arie T."/>
        </authorList>
    </citation>
    <scope>NUCLEOTIDE SEQUENCE [LARGE SCALE GENOMIC DNA]</scope>
    <source>
        <strain evidence="1 2">160527</strain>
    </source>
</reference>
<protein>
    <submittedName>
        <fullName evidence="1">Uncharacterized protein</fullName>
    </submittedName>
</protein>
<evidence type="ECO:0000313" key="2">
    <source>
        <dbReference type="Proteomes" id="UP000320707"/>
    </source>
</evidence>
<accession>A0A559L6H2</accession>
<evidence type="ECO:0000313" key="1">
    <source>
        <dbReference type="EMBL" id="TVY68531.1"/>
    </source>
</evidence>